<dbReference type="PROSITE" id="PS50893">
    <property type="entry name" value="ABC_TRANSPORTER_2"/>
    <property type="match status" value="1"/>
</dbReference>
<keyword evidence="5" id="KW-0029">Amino-acid transport</keyword>
<name>A0A0B7GM37_STRSA</name>
<dbReference type="AlphaFoldDB" id="A0A0B7GM37"/>
<accession>A0A0B7GM37</accession>
<proteinExistence type="inferred from homology"/>
<dbReference type="Pfam" id="PF00005">
    <property type="entry name" value="ABC_tran"/>
    <property type="match status" value="1"/>
</dbReference>
<dbReference type="InterPro" id="IPR017911">
    <property type="entry name" value="MacB-like_ATP-bd"/>
</dbReference>
<dbReference type="GO" id="GO:0016887">
    <property type="term" value="F:ATP hydrolysis activity"/>
    <property type="evidence" value="ECO:0007669"/>
    <property type="project" value="InterPro"/>
</dbReference>
<dbReference type="InterPro" id="IPR017871">
    <property type="entry name" value="ABC_transporter-like_CS"/>
</dbReference>
<dbReference type="EMBL" id="CDMW01000001">
    <property type="protein sequence ID" value="CEL89808.1"/>
    <property type="molecule type" value="Genomic_DNA"/>
</dbReference>
<dbReference type="Gene3D" id="3.40.50.300">
    <property type="entry name" value="P-loop containing nucleotide triphosphate hydrolases"/>
    <property type="match status" value="1"/>
</dbReference>
<evidence type="ECO:0000256" key="2">
    <source>
        <dbReference type="ARBA" id="ARBA00022448"/>
    </source>
</evidence>
<dbReference type="RefSeq" id="WP_072073559.1">
    <property type="nucleotide sequence ID" value="NZ_CDMW01000001.1"/>
</dbReference>
<evidence type="ECO:0000256" key="5">
    <source>
        <dbReference type="ARBA" id="ARBA00022970"/>
    </source>
</evidence>
<protein>
    <submittedName>
        <fullName evidence="7">Putative ABC transporter ATP-binding protein</fullName>
    </submittedName>
</protein>
<dbReference type="SUPFAM" id="SSF52540">
    <property type="entry name" value="P-loop containing nucleoside triphosphate hydrolases"/>
    <property type="match status" value="1"/>
</dbReference>
<evidence type="ECO:0000259" key="6">
    <source>
        <dbReference type="PROSITE" id="PS50893"/>
    </source>
</evidence>
<dbReference type="GO" id="GO:0022857">
    <property type="term" value="F:transmembrane transporter activity"/>
    <property type="evidence" value="ECO:0007669"/>
    <property type="project" value="UniProtKB-ARBA"/>
</dbReference>
<dbReference type="CDD" id="cd03255">
    <property type="entry name" value="ABC_MJ0796_LolCDE_FtsE"/>
    <property type="match status" value="1"/>
</dbReference>
<evidence type="ECO:0000256" key="3">
    <source>
        <dbReference type="ARBA" id="ARBA00022741"/>
    </source>
</evidence>
<dbReference type="FunFam" id="3.40.50.300:FF:000032">
    <property type="entry name" value="Export ABC transporter ATP-binding protein"/>
    <property type="match status" value="1"/>
</dbReference>
<dbReference type="Proteomes" id="UP000183504">
    <property type="component" value="Unassembled WGS sequence"/>
</dbReference>
<dbReference type="SMART" id="SM00382">
    <property type="entry name" value="AAA"/>
    <property type="match status" value="1"/>
</dbReference>
<keyword evidence="4 7" id="KW-0067">ATP-binding</keyword>
<gene>
    <name evidence="7" type="ORF">SSV_0497</name>
</gene>
<evidence type="ECO:0000313" key="7">
    <source>
        <dbReference type="EMBL" id="CEL89808.1"/>
    </source>
</evidence>
<evidence type="ECO:0000256" key="1">
    <source>
        <dbReference type="ARBA" id="ARBA00005417"/>
    </source>
</evidence>
<sequence length="247" mass="27567">MLLEAHNLSKSYQENQEPILRDLSLEIESGQFIAIMGPSGCGKSTLLNLLSTIDRPDQGQILYQGQDLLAMKDKDLDRLRREAFGFVFQQATFLKNLNILDNICLPSIIGKKSSERKAAYERAKELMALTGIKDIAHRSIHQVSGGQLQRAGICRALMNQPRIIFADEPTGALNSQAGRQAMELMQHFHQQGASILLVTHDASVATYADKVLLILDGKIKKEVLFDQTTNQDERRQLLLAELNQIGI</sequence>
<evidence type="ECO:0000313" key="8">
    <source>
        <dbReference type="Proteomes" id="UP000183504"/>
    </source>
</evidence>
<dbReference type="PROSITE" id="PS00211">
    <property type="entry name" value="ABC_TRANSPORTER_1"/>
    <property type="match status" value="1"/>
</dbReference>
<dbReference type="PANTHER" id="PTHR42798:SF7">
    <property type="entry name" value="ALPHA-D-RIBOSE 1-METHYLPHOSPHONATE 5-TRIPHOSPHATE SYNTHASE SUBUNIT PHNL"/>
    <property type="match status" value="1"/>
</dbReference>
<dbReference type="GO" id="GO:0098796">
    <property type="term" value="C:membrane protein complex"/>
    <property type="evidence" value="ECO:0007669"/>
    <property type="project" value="UniProtKB-ARBA"/>
</dbReference>
<keyword evidence="2" id="KW-0813">Transport</keyword>
<dbReference type="InterPro" id="IPR027417">
    <property type="entry name" value="P-loop_NTPase"/>
</dbReference>
<feature type="domain" description="ABC transporter" evidence="6">
    <location>
        <begin position="3"/>
        <end position="241"/>
    </location>
</feature>
<reference evidence="7 8" key="1">
    <citation type="submission" date="2015-01" db="EMBL/GenBank/DDBJ databases">
        <authorList>
            <person name="Pelicic Vladimir"/>
        </authorList>
    </citation>
    <scope>NUCLEOTIDE SEQUENCE [LARGE SCALE GENOMIC DNA]</scope>
    <source>
        <strain evidence="7 8">2908</strain>
    </source>
</reference>
<organism evidence="7 8">
    <name type="scientific">Streptococcus sanguinis</name>
    <dbReference type="NCBI Taxonomy" id="1305"/>
    <lineage>
        <taxon>Bacteria</taxon>
        <taxon>Bacillati</taxon>
        <taxon>Bacillota</taxon>
        <taxon>Bacilli</taxon>
        <taxon>Lactobacillales</taxon>
        <taxon>Streptococcaceae</taxon>
        <taxon>Streptococcus</taxon>
    </lineage>
</organism>
<dbReference type="InterPro" id="IPR003593">
    <property type="entry name" value="AAA+_ATPase"/>
</dbReference>
<dbReference type="InterPro" id="IPR003439">
    <property type="entry name" value="ABC_transporter-like_ATP-bd"/>
</dbReference>
<comment type="similarity">
    <text evidence="1">Belongs to the ABC transporter superfamily.</text>
</comment>
<dbReference type="GO" id="GO:0005524">
    <property type="term" value="F:ATP binding"/>
    <property type="evidence" value="ECO:0007669"/>
    <property type="project" value="UniProtKB-KW"/>
</dbReference>
<dbReference type="PANTHER" id="PTHR42798">
    <property type="entry name" value="LIPOPROTEIN-RELEASING SYSTEM ATP-BINDING PROTEIN LOLD"/>
    <property type="match status" value="1"/>
</dbReference>
<dbReference type="GO" id="GO:0006865">
    <property type="term" value="P:amino acid transport"/>
    <property type="evidence" value="ECO:0007669"/>
    <property type="project" value="UniProtKB-KW"/>
</dbReference>
<evidence type="ECO:0000256" key="4">
    <source>
        <dbReference type="ARBA" id="ARBA00022840"/>
    </source>
</evidence>
<keyword evidence="3" id="KW-0547">Nucleotide-binding</keyword>